<dbReference type="PANTHER" id="PTHR37299">
    <property type="entry name" value="TRANSCRIPTIONAL REGULATOR-RELATED"/>
    <property type="match status" value="1"/>
</dbReference>
<dbReference type="EMBL" id="JACXAA010000003">
    <property type="protein sequence ID" value="MBD2753587.1"/>
    <property type="molecule type" value="Genomic_DNA"/>
</dbReference>
<accession>A0A927B1L1</accession>
<reference evidence="4" key="1">
    <citation type="submission" date="2020-09" db="EMBL/GenBank/DDBJ databases">
        <authorList>
            <person name="Kim M.K."/>
        </authorList>
    </citation>
    <scope>NUCLEOTIDE SEQUENCE</scope>
    <source>
        <strain evidence="4">BT704</strain>
    </source>
</reference>
<proteinExistence type="predicted"/>
<organism evidence="4 5">
    <name type="scientific">Spirosoma validum</name>
    <dbReference type="NCBI Taxonomy" id="2771355"/>
    <lineage>
        <taxon>Bacteria</taxon>
        <taxon>Pseudomonadati</taxon>
        <taxon>Bacteroidota</taxon>
        <taxon>Cytophagia</taxon>
        <taxon>Cytophagales</taxon>
        <taxon>Cytophagaceae</taxon>
        <taxon>Spirosoma</taxon>
    </lineage>
</organism>
<evidence type="ECO:0000256" key="1">
    <source>
        <dbReference type="PROSITE-ProRule" id="PRU00169"/>
    </source>
</evidence>
<dbReference type="PROSITE" id="PS50110">
    <property type="entry name" value="RESPONSE_REGULATORY"/>
    <property type="match status" value="1"/>
</dbReference>
<dbReference type="GO" id="GO:0003677">
    <property type="term" value="F:DNA binding"/>
    <property type="evidence" value="ECO:0007669"/>
    <property type="project" value="InterPro"/>
</dbReference>
<dbReference type="Pfam" id="PF04397">
    <property type="entry name" value="LytTR"/>
    <property type="match status" value="1"/>
</dbReference>
<dbReference type="SMART" id="SM00448">
    <property type="entry name" value="REC"/>
    <property type="match status" value="1"/>
</dbReference>
<evidence type="ECO:0000259" key="2">
    <source>
        <dbReference type="PROSITE" id="PS50110"/>
    </source>
</evidence>
<dbReference type="InterPro" id="IPR046947">
    <property type="entry name" value="LytR-like"/>
</dbReference>
<protein>
    <submittedName>
        <fullName evidence="4">Response regulator transcription factor</fullName>
    </submittedName>
</protein>
<dbReference type="SMART" id="SM00850">
    <property type="entry name" value="LytTR"/>
    <property type="match status" value="1"/>
</dbReference>
<dbReference type="Pfam" id="PF00072">
    <property type="entry name" value="Response_reg"/>
    <property type="match status" value="1"/>
</dbReference>
<dbReference type="AlphaFoldDB" id="A0A927B1L1"/>
<dbReference type="InterPro" id="IPR011006">
    <property type="entry name" value="CheY-like_superfamily"/>
</dbReference>
<evidence type="ECO:0000313" key="4">
    <source>
        <dbReference type="EMBL" id="MBD2753587.1"/>
    </source>
</evidence>
<dbReference type="Gene3D" id="2.40.50.1020">
    <property type="entry name" value="LytTr DNA-binding domain"/>
    <property type="match status" value="1"/>
</dbReference>
<dbReference type="RefSeq" id="WP_191039186.1">
    <property type="nucleotide sequence ID" value="NZ_JACXAA010000003.1"/>
</dbReference>
<keyword evidence="5" id="KW-1185">Reference proteome</keyword>
<feature type="modified residue" description="4-aspartylphosphate" evidence="1">
    <location>
        <position position="54"/>
    </location>
</feature>
<keyword evidence="1" id="KW-0597">Phosphoprotein</keyword>
<comment type="caution">
    <text evidence="4">The sequence shown here is derived from an EMBL/GenBank/DDBJ whole genome shotgun (WGS) entry which is preliminary data.</text>
</comment>
<evidence type="ECO:0000259" key="3">
    <source>
        <dbReference type="PROSITE" id="PS50930"/>
    </source>
</evidence>
<feature type="domain" description="HTH LytTR-type" evidence="3">
    <location>
        <begin position="136"/>
        <end position="213"/>
    </location>
</feature>
<name>A0A927B1L1_9BACT</name>
<dbReference type="InterPro" id="IPR001789">
    <property type="entry name" value="Sig_transdc_resp-reg_receiver"/>
</dbReference>
<dbReference type="Gene3D" id="3.40.50.2300">
    <property type="match status" value="1"/>
</dbReference>
<sequence length="240" mass="27858">MIRAIALDDEPLALRVITRFCEQIDFIDLQKTFFRTDQALTYLEQFPVDLLFLDINMPSMSGIDFYKTVAQQALTENQMVIFTTAHAEHAVEGFNLNAVDYLLKPFTFERFLQAANRAADYYRFLHTPAQTKPTYIYIRADYRLYKIDLADILYIEGLDDYLKIHIQTNKPIVTRMTMKAILQKLAETDDKGEGFIRVHRSFIVPVSRIDAIRNKSVLVASQEIPIGASYEDEFFKRFAT</sequence>
<dbReference type="Proteomes" id="UP000653797">
    <property type="component" value="Unassembled WGS sequence"/>
</dbReference>
<dbReference type="SUPFAM" id="SSF52172">
    <property type="entry name" value="CheY-like"/>
    <property type="match status" value="1"/>
</dbReference>
<dbReference type="InterPro" id="IPR007492">
    <property type="entry name" value="LytTR_DNA-bd_dom"/>
</dbReference>
<gene>
    <name evidence="4" type="ORF">IC230_11845</name>
</gene>
<dbReference type="GO" id="GO:0000156">
    <property type="term" value="F:phosphorelay response regulator activity"/>
    <property type="evidence" value="ECO:0007669"/>
    <property type="project" value="InterPro"/>
</dbReference>
<dbReference type="PROSITE" id="PS50930">
    <property type="entry name" value="HTH_LYTTR"/>
    <property type="match status" value="1"/>
</dbReference>
<feature type="domain" description="Response regulatory" evidence="2">
    <location>
        <begin position="3"/>
        <end position="119"/>
    </location>
</feature>
<dbReference type="PANTHER" id="PTHR37299:SF1">
    <property type="entry name" value="STAGE 0 SPORULATION PROTEIN A HOMOLOG"/>
    <property type="match status" value="1"/>
</dbReference>
<evidence type="ECO:0000313" key="5">
    <source>
        <dbReference type="Proteomes" id="UP000653797"/>
    </source>
</evidence>